<dbReference type="Proteomes" id="UP000001542">
    <property type="component" value="Unassembled WGS sequence"/>
</dbReference>
<keyword evidence="3" id="KW-1185">Reference proteome</keyword>
<name>A2FJV2_TRIV3</name>
<gene>
    <name evidence="2" type="ORF">TVAG_103730</name>
</gene>
<dbReference type="OrthoDB" id="539213at2759"/>
<dbReference type="SUPFAM" id="SSF48403">
    <property type="entry name" value="Ankyrin repeat"/>
    <property type="match status" value="1"/>
</dbReference>
<feature type="repeat" description="ANK" evidence="1">
    <location>
        <begin position="28"/>
        <end position="60"/>
    </location>
</feature>
<dbReference type="PROSITE" id="PS50088">
    <property type="entry name" value="ANK_REPEAT"/>
    <property type="match status" value="2"/>
</dbReference>
<reference evidence="2" key="1">
    <citation type="submission" date="2006-10" db="EMBL/GenBank/DDBJ databases">
        <authorList>
            <person name="Amadeo P."/>
            <person name="Zhao Q."/>
            <person name="Wortman J."/>
            <person name="Fraser-Liggett C."/>
            <person name="Carlton J."/>
        </authorList>
    </citation>
    <scope>NUCLEOTIDE SEQUENCE</scope>
    <source>
        <strain evidence="2">G3</strain>
    </source>
</reference>
<sequence>MSKAADENDESTIIESISNRYYEVKNKFGDSILLTAALKDNLKLIKLLHKNGADIKMEDNSGSNILHMFAASNNVEGVKFSLEFFDVNSRNGNQLTPLHFAAGNGSSEVCEVLLNVKGIDKDPKDSDGVTPLGLAVSFGKEETIRILKQHNCQSDIIFAI</sequence>
<dbReference type="SMART" id="SM00248">
    <property type="entry name" value="ANK"/>
    <property type="match status" value="4"/>
</dbReference>
<organism evidence="2 3">
    <name type="scientific">Trichomonas vaginalis (strain ATCC PRA-98 / G3)</name>
    <dbReference type="NCBI Taxonomy" id="412133"/>
    <lineage>
        <taxon>Eukaryota</taxon>
        <taxon>Metamonada</taxon>
        <taxon>Parabasalia</taxon>
        <taxon>Trichomonadida</taxon>
        <taxon>Trichomonadidae</taxon>
        <taxon>Trichomonas</taxon>
    </lineage>
</organism>
<dbReference type="eggNOG" id="KOG4177">
    <property type="taxonomic scope" value="Eukaryota"/>
</dbReference>
<dbReference type="InParanoid" id="A2FJV2"/>
<dbReference type="AlphaFoldDB" id="A2FJV2"/>
<dbReference type="PROSITE" id="PS50297">
    <property type="entry name" value="ANK_REP_REGION"/>
    <property type="match status" value="2"/>
</dbReference>
<dbReference type="GO" id="GO:0006357">
    <property type="term" value="P:regulation of transcription by RNA polymerase II"/>
    <property type="evidence" value="ECO:0000318"/>
    <property type="project" value="GO_Central"/>
</dbReference>
<dbReference type="InterPro" id="IPR028320">
    <property type="entry name" value="iASPP"/>
</dbReference>
<dbReference type="Pfam" id="PF12796">
    <property type="entry name" value="Ank_2"/>
    <property type="match status" value="1"/>
</dbReference>
<dbReference type="VEuPathDB" id="TrichDB:TVAG_103730"/>
<evidence type="ECO:0000313" key="2">
    <source>
        <dbReference type="EMBL" id="EAX94804.1"/>
    </source>
</evidence>
<protein>
    <submittedName>
        <fullName evidence="2">Uncharacterized protein</fullName>
    </submittedName>
</protein>
<dbReference type="VEuPathDB" id="TrichDB:TVAGG3_1049320"/>
<proteinExistence type="predicted"/>
<dbReference type="STRING" id="5722.A2FJV2"/>
<dbReference type="InterPro" id="IPR002110">
    <property type="entry name" value="Ankyrin_rpt"/>
</dbReference>
<dbReference type="EMBL" id="DS113836">
    <property type="protein sequence ID" value="EAX94804.1"/>
    <property type="molecule type" value="Genomic_DNA"/>
</dbReference>
<dbReference type="Gene3D" id="1.25.40.20">
    <property type="entry name" value="Ankyrin repeat-containing domain"/>
    <property type="match status" value="1"/>
</dbReference>
<keyword evidence="1" id="KW-0040">ANK repeat</keyword>
<dbReference type="SMR" id="A2FJV2"/>
<evidence type="ECO:0000313" key="3">
    <source>
        <dbReference type="Proteomes" id="UP000001542"/>
    </source>
</evidence>
<evidence type="ECO:0000256" key="1">
    <source>
        <dbReference type="PROSITE-ProRule" id="PRU00023"/>
    </source>
</evidence>
<dbReference type="PANTHER" id="PTHR24164">
    <property type="entry name" value="RELA-ASSOCIATED INHIBITOR"/>
    <property type="match status" value="1"/>
</dbReference>
<accession>A2FJV2</accession>
<dbReference type="PANTHER" id="PTHR24164:SF4">
    <property type="entry name" value="RELA-ASSOCIATED INHIBITOR"/>
    <property type="match status" value="1"/>
</dbReference>
<feature type="repeat" description="ANK" evidence="1">
    <location>
        <begin position="93"/>
        <end position="115"/>
    </location>
</feature>
<dbReference type="InterPro" id="IPR036770">
    <property type="entry name" value="Ankyrin_rpt-contain_sf"/>
</dbReference>
<reference evidence="2" key="2">
    <citation type="journal article" date="2007" name="Science">
        <title>Draft genome sequence of the sexually transmitted pathogen Trichomonas vaginalis.</title>
        <authorList>
            <person name="Carlton J.M."/>
            <person name="Hirt R.P."/>
            <person name="Silva J.C."/>
            <person name="Delcher A.L."/>
            <person name="Schatz M."/>
            <person name="Zhao Q."/>
            <person name="Wortman J.R."/>
            <person name="Bidwell S.L."/>
            <person name="Alsmark U.C.M."/>
            <person name="Besteiro S."/>
            <person name="Sicheritz-Ponten T."/>
            <person name="Noel C.J."/>
            <person name="Dacks J.B."/>
            <person name="Foster P.G."/>
            <person name="Simillion C."/>
            <person name="Van de Peer Y."/>
            <person name="Miranda-Saavedra D."/>
            <person name="Barton G.J."/>
            <person name="Westrop G.D."/>
            <person name="Mueller S."/>
            <person name="Dessi D."/>
            <person name="Fiori P.L."/>
            <person name="Ren Q."/>
            <person name="Paulsen I."/>
            <person name="Zhang H."/>
            <person name="Bastida-Corcuera F.D."/>
            <person name="Simoes-Barbosa A."/>
            <person name="Brown M.T."/>
            <person name="Hayes R.D."/>
            <person name="Mukherjee M."/>
            <person name="Okumura C.Y."/>
            <person name="Schneider R."/>
            <person name="Smith A.J."/>
            <person name="Vanacova S."/>
            <person name="Villalvazo M."/>
            <person name="Haas B.J."/>
            <person name="Pertea M."/>
            <person name="Feldblyum T.V."/>
            <person name="Utterback T.R."/>
            <person name="Shu C.L."/>
            <person name="Osoegawa K."/>
            <person name="de Jong P.J."/>
            <person name="Hrdy I."/>
            <person name="Horvathova L."/>
            <person name="Zubacova Z."/>
            <person name="Dolezal P."/>
            <person name="Malik S.B."/>
            <person name="Logsdon J.M. Jr."/>
            <person name="Henze K."/>
            <person name="Gupta A."/>
            <person name="Wang C.C."/>
            <person name="Dunne R.L."/>
            <person name="Upcroft J.A."/>
            <person name="Upcroft P."/>
            <person name="White O."/>
            <person name="Salzberg S.L."/>
            <person name="Tang P."/>
            <person name="Chiu C.-H."/>
            <person name="Lee Y.-S."/>
            <person name="Embley T.M."/>
            <person name="Coombs G.H."/>
            <person name="Mottram J.C."/>
            <person name="Tachezy J."/>
            <person name="Fraser-Liggett C.M."/>
            <person name="Johnson P.J."/>
        </authorList>
    </citation>
    <scope>NUCLEOTIDE SEQUENCE [LARGE SCALE GENOMIC DNA]</scope>
    <source>
        <strain evidence="2">G3</strain>
    </source>
</reference>